<sequence length="234" mass="26164">MGQQGVKVGGHGPWKNVGDAINNLLEIGTRFDDFCLKQLGNGQTTKFWMENWTESGLSKTSSRELMTWKEILEPRSLTDWGWTGTPGLEKGGERETIRPRWVKVIKAIDSPNGGLDMGQQGVKVGGHGPWKNVGDAINNLLEIGTRFDDFCLKQLGNGQTTKFWMENWTESGLSKTSSRELMTWKEILEPRSLTDWGWTGTPGLEKGGERGRETVEVGPDDGDSRLGRHYRLGR</sequence>
<accession>A0ACB8Y1C9</accession>
<name>A0ACB8Y1C9_ARCLA</name>
<evidence type="ECO:0000313" key="2">
    <source>
        <dbReference type="Proteomes" id="UP001055879"/>
    </source>
</evidence>
<keyword evidence="2" id="KW-1185">Reference proteome</keyword>
<protein>
    <submittedName>
        <fullName evidence="1">Uncharacterized protein</fullName>
    </submittedName>
</protein>
<dbReference type="EMBL" id="CM042060">
    <property type="protein sequence ID" value="KAI3677560.1"/>
    <property type="molecule type" value="Genomic_DNA"/>
</dbReference>
<reference evidence="1 2" key="2">
    <citation type="journal article" date="2022" name="Mol. Ecol. Resour.">
        <title>The genomes of chicory, endive, great burdock and yacon provide insights into Asteraceae paleo-polyploidization history and plant inulin production.</title>
        <authorList>
            <person name="Fan W."/>
            <person name="Wang S."/>
            <person name="Wang H."/>
            <person name="Wang A."/>
            <person name="Jiang F."/>
            <person name="Liu H."/>
            <person name="Zhao H."/>
            <person name="Xu D."/>
            <person name="Zhang Y."/>
        </authorList>
    </citation>
    <scope>NUCLEOTIDE SEQUENCE [LARGE SCALE GENOMIC DNA]</scope>
    <source>
        <strain evidence="2">cv. Niubang</strain>
    </source>
</reference>
<proteinExistence type="predicted"/>
<gene>
    <name evidence="1" type="ORF">L6452_36826</name>
</gene>
<dbReference type="Proteomes" id="UP001055879">
    <property type="component" value="Linkage Group LG14"/>
</dbReference>
<comment type="caution">
    <text evidence="1">The sequence shown here is derived from an EMBL/GenBank/DDBJ whole genome shotgun (WGS) entry which is preliminary data.</text>
</comment>
<evidence type="ECO:0000313" key="1">
    <source>
        <dbReference type="EMBL" id="KAI3677560.1"/>
    </source>
</evidence>
<reference evidence="2" key="1">
    <citation type="journal article" date="2022" name="Mol. Ecol. Resour.">
        <title>The genomes of chicory, endive, great burdock and yacon provide insights into Asteraceae palaeo-polyploidization history and plant inulin production.</title>
        <authorList>
            <person name="Fan W."/>
            <person name="Wang S."/>
            <person name="Wang H."/>
            <person name="Wang A."/>
            <person name="Jiang F."/>
            <person name="Liu H."/>
            <person name="Zhao H."/>
            <person name="Xu D."/>
            <person name="Zhang Y."/>
        </authorList>
    </citation>
    <scope>NUCLEOTIDE SEQUENCE [LARGE SCALE GENOMIC DNA]</scope>
    <source>
        <strain evidence="2">cv. Niubang</strain>
    </source>
</reference>
<organism evidence="1 2">
    <name type="scientific">Arctium lappa</name>
    <name type="common">Greater burdock</name>
    <name type="synonym">Lappa major</name>
    <dbReference type="NCBI Taxonomy" id="4217"/>
    <lineage>
        <taxon>Eukaryota</taxon>
        <taxon>Viridiplantae</taxon>
        <taxon>Streptophyta</taxon>
        <taxon>Embryophyta</taxon>
        <taxon>Tracheophyta</taxon>
        <taxon>Spermatophyta</taxon>
        <taxon>Magnoliopsida</taxon>
        <taxon>eudicotyledons</taxon>
        <taxon>Gunneridae</taxon>
        <taxon>Pentapetalae</taxon>
        <taxon>asterids</taxon>
        <taxon>campanulids</taxon>
        <taxon>Asterales</taxon>
        <taxon>Asteraceae</taxon>
        <taxon>Carduoideae</taxon>
        <taxon>Cardueae</taxon>
        <taxon>Arctiinae</taxon>
        <taxon>Arctium</taxon>
    </lineage>
</organism>